<keyword evidence="3" id="KW-1185">Reference proteome</keyword>
<gene>
    <name evidence="2" type="ORF">ACFOOT_07780</name>
</gene>
<organism evidence="2 3">
    <name type="scientific">Novosphingobium pokkalii</name>
    <dbReference type="NCBI Taxonomy" id="1770194"/>
    <lineage>
        <taxon>Bacteria</taxon>
        <taxon>Pseudomonadati</taxon>
        <taxon>Pseudomonadota</taxon>
        <taxon>Alphaproteobacteria</taxon>
        <taxon>Sphingomonadales</taxon>
        <taxon>Sphingomonadaceae</taxon>
        <taxon>Novosphingobium</taxon>
    </lineage>
</organism>
<protein>
    <submittedName>
        <fullName evidence="2">Sugar phosphate isomerase/epimerase family protein</fullName>
    </submittedName>
</protein>
<feature type="domain" description="Xylose isomerase-like TIM barrel" evidence="1">
    <location>
        <begin position="27"/>
        <end position="276"/>
    </location>
</feature>
<evidence type="ECO:0000313" key="3">
    <source>
        <dbReference type="Proteomes" id="UP001595683"/>
    </source>
</evidence>
<reference evidence="3" key="1">
    <citation type="journal article" date="2019" name="Int. J. Syst. Evol. Microbiol.">
        <title>The Global Catalogue of Microorganisms (GCM) 10K type strain sequencing project: providing services to taxonomists for standard genome sequencing and annotation.</title>
        <authorList>
            <consortium name="The Broad Institute Genomics Platform"/>
            <consortium name="The Broad Institute Genome Sequencing Center for Infectious Disease"/>
            <person name="Wu L."/>
            <person name="Ma J."/>
        </authorList>
    </citation>
    <scope>NUCLEOTIDE SEQUENCE [LARGE SCALE GENOMIC DNA]</scope>
    <source>
        <strain evidence="3">KCTC 42224</strain>
    </source>
</reference>
<dbReference type="InterPro" id="IPR036237">
    <property type="entry name" value="Xyl_isomerase-like_sf"/>
</dbReference>
<keyword evidence="2" id="KW-0413">Isomerase</keyword>
<comment type="caution">
    <text evidence="2">The sequence shown here is derived from an EMBL/GenBank/DDBJ whole genome shotgun (WGS) entry which is preliminary data.</text>
</comment>
<sequence>MPGFQYGVSLYSYTDDFGTVMTLDDAFDHVADTGATGIEILGETSVPLYPEPPSVWLDHWFAQLERHRLEPTNFACWVDTRIQIDRTMSVAEGAAQIAQDLRLAHRLGFRFIRPKFGVIDGELTPDPIWEGAVERNLDLAHQLGLIILPEIHSPTPIRHPVTDAYVRFIQRTGTTNFGLMIDTGIFQDRPLDVWGGGETDEIKKGALSFLNGIKVPVEHLADVIDYVPFIQAKFHHIDENLHDHHIPWDRIVPMLKQLGYSGYLSSEYEGARDPWVAIEQVRRQHALIRALEEQYDAAHAETIHA</sequence>
<dbReference type="EMBL" id="JBHRYE010000011">
    <property type="protein sequence ID" value="MFC3671320.1"/>
    <property type="molecule type" value="Genomic_DNA"/>
</dbReference>
<dbReference type="GO" id="GO:0016853">
    <property type="term" value="F:isomerase activity"/>
    <property type="evidence" value="ECO:0007669"/>
    <property type="project" value="UniProtKB-KW"/>
</dbReference>
<proteinExistence type="predicted"/>
<evidence type="ECO:0000259" key="1">
    <source>
        <dbReference type="Pfam" id="PF01261"/>
    </source>
</evidence>
<dbReference type="RefSeq" id="WP_191322579.1">
    <property type="nucleotide sequence ID" value="NZ_BMZP01000001.1"/>
</dbReference>
<dbReference type="InterPro" id="IPR013022">
    <property type="entry name" value="Xyl_isomerase-like_TIM-brl"/>
</dbReference>
<dbReference type="Pfam" id="PF01261">
    <property type="entry name" value="AP_endonuc_2"/>
    <property type="match status" value="1"/>
</dbReference>
<dbReference type="Gene3D" id="3.20.20.150">
    <property type="entry name" value="Divalent-metal-dependent TIM barrel enzymes"/>
    <property type="match status" value="1"/>
</dbReference>
<name>A0ABV7V2J4_9SPHN</name>
<evidence type="ECO:0000313" key="2">
    <source>
        <dbReference type="EMBL" id="MFC3671320.1"/>
    </source>
</evidence>
<dbReference type="Proteomes" id="UP001595683">
    <property type="component" value="Unassembled WGS sequence"/>
</dbReference>
<accession>A0ABV7V2J4</accession>
<dbReference type="SUPFAM" id="SSF51658">
    <property type="entry name" value="Xylose isomerase-like"/>
    <property type="match status" value="1"/>
</dbReference>